<evidence type="ECO:0000256" key="7">
    <source>
        <dbReference type="ARBA" id="ARBA00023136"/>
    </source>
</evidence>
<feature type="transmembrane region" description="Helical" evidence="8">
    <location>
        <begin position="276"/>
        <end position="298"/>
    </location>
</feature>
<feature type="transmembrane region" description="Helical" evidence="8">
    <location>
        <begin position="6"/>
        <end position="28"/>
    </location>
</feature>
<reference evidence="9" key="1">
    <citation type="submission" date="2016-11" db="EMBL/GenBank/DDBJ databases">
        <authorList>
            <person name="Jaros S."/>
            <person name="Januszkiewicz K."/>
            <person name="Wedrychowicz H."/>
        </authorList>
    </citation>
    <scope>NUCLEOTIDE SEQUENCE [LARGE SCALE GENOMIC DNA]</scope>
    <source>
        <strain evidence="9">DSM 5091</strain>
    </source>
</reference>
<evidence type="ECO:0008006" key="11">
    <source>
        <dbReference type="Google" id="ProtNLM"/>
    </source>
</evidence>
<feature type="transmembrane region" description="Helical" evidence="8">
    <location>
        <begin position="59"/>
        <end position="81"/>
    </location>
</feature>
<gene>
    <name evidence="9" type="ORF">SAMN02745165_01683</name>
</gene>
<dbReference type="EMBL" id="FQZT01000005">
    <property type="protein sequence ID" value="SHJ17116.1"/>
    <property type="molecule type" value="Genomic_DNA"/>
</dbReference>
<dbReference type="Gene3D" id="1.20.1530.20">
    <property type="match status" value="1"/>
</dbReference>
<evidence type="ECO:0000256" key="3">
    <source>
        <dbReference type="ARBA" id="ARBA00022448"/>
    </source>
</evidence>
<proteinExistence type="inferred from homology"/>
<keyword evidence="3" id="KW-0813">Transport</keyword>
<feature type="transmembrane region" description="Helical" evidence="8">
    <location>
        <begin position="93"/>
        <end position="116"/>
    </location>
</feature>
<evidence type="ECO:0000256" key="8">
    <source>
        <dbReference type="SAM" id="Phobius"/>
    </source>
</evidence>
<feature type="transmembrane region" description="Helical" evidence="8">
    <location>
        <begin position="122"/>
        <end position="144"/>
    </location>
</feature>
<evidence type="ECO:0000313" key="10">
    <source>
        <dbReference type="Proteomes" id="UP000184171"/>
    </source>
</evidence>
<dbReference type="InterPro" id="IPR038770">
    <property type="entry name" value="Na+/solute_symporter_sf"/>
</dbReference>
<dbReference type="PANTHER" id="PTHR36838">
    <property type="entry name" value="AUXIN EFFLUX CARRIER FAMILY PROTEIN"/>
    <property type="match status" value="1"/>
</dbReference>
<dbReference type="STRING" id="1122189.SAMN02745165_01683"/>
<feature type="transmembrane region" description="Helical" evidence="8">
    <location>
        <begin position="156"/>
        <end position="177"/>
    </location>
</feature>
<evidence type="ECO:0000313" key="9">
    <source>
        <dbReference type="EMBL" id="SHJ17116.1"/>
    </source>
</evidence>
<comment type="subcellular location">
    <subcellularLocation>
        <location evidence="1">Cell membrane</location>
        <topology evidence="1">Multi-pass membrane protein</topology>
    </subcellularLocation>
</comment>
<evidence type="ECO:0000256" key="1">
    <source>
        <dbReference type="ARBA" id="ARBA00004651"/>
    </source>
</evidence>
<evidence type="ECO:0000256" key="4">
    <source>
        <dbReference type="ARBA" id="ARBA00022475"/>
    </source>
</evidence>
<dbReference type="GO" id="GO:0055085">
    <property type="term" value="P:transmembrane transport"/>
    <property type="evidence" value="ECO:0007669"/>
    <property type="project" value="InterPro"/>
</dbReference>
<organism evidence="9 10">
    <name type="scientific">Malonomonas rubra DSM 5091</name>
    <dbReference type="NCBI Taxonomy" id="1122189"/>
    <lineage>
        <taxon>Bacteria</taxon>
        <taxon>Pseudomonadati</taxon>
        <taxon>Thermodesulfobacteriota</taxon>
        <taxon>Desulfuromonadia</taxon>
        <taxon>Desulfuromonadales</taxon>
        <taxon>Geopsychrobacteraceae</taxon>
        <taxon>Malonomonas</taxon>
    </lineage>
</organism>
<dbReference type="PANTHER" id="PTHR36838:SF3">
    <property type="entry name" value="TRANSPORTER AUXIN EFFLUX CARRIER EC FAMILY"/>
    <property type="match status" value="1"/>
</dbReference>
<comment type="similarity">
    <text evidence="2">Belongs to the auxin efflux carrier (TC 2.A.69) family.</text>
</comment>
<protein>
    <recommendedName>
        <fullName evidence="11">AEC family transporter</fullName>
    </recommendedName>
</protein>
<keyword evidence="7 8" id="KW-0472">Membrane</keyword>
<feature type="transmembrane region" description="Helical" evidence="8">
    <location>
        <begin position="221"/>
        <end position="243"/>
    </location>
</feature>
<feature type="transmembrane region" description="Helical" evidence="8">
    <location>
        <begin position="189"/>
        <end position="209"/>
    </location>
</feature>
<evidence type="ECO:0000256" key="6">
    <source>
        <dbReference type="ARBA" id="ARBA00022989"/>
    </source>
</evidence>
<keyword evidence="5 8" id="KW-0812">Transmembrane</keyword>
<keyword evidence="4" id="KW-1003">Cell membrane</keyword>
<dbReference type="RefSeq" id="WP_072907812.1">
    <property type="nucleotide sequence ID" value="NZ_FQZT01000005.1"/>
</dbReference>
<evidence type="ECO:0000256" key="5">
    <source>
        <dbReference type="ARBA" id="ARBA00022692"/>
    </source>
</evidence>
<accession>A0A1M6H4Q3</accession>
<evidence type="ECO:0000256" key="2">
    <source>
        <dbReference type="ARBA" id="ARBA00010145"/>
    </source>
</evidence>
<dbReference type="Proteomes" id="UP000184171">
    <property type="component" value="Unassembled WGS sequence"/>
</dbReference>
<sequence length="300" mass="32774">MTTIINNVLPLVLIFLLGVLLKRFGVFVQDDAHRLLKLFFYVSLPALILRSIPEIELNAQLLFLPINAAMIIFATYLVAFFCGKRLQLARPSFGVFLVGAMVMNGGFAFPFVLSAYGEPGMALATLFDFGGGVMVFTFVYYQACRYGSDGRGGLHLLRKFLLSPPLMALCIALFLNLTGVKIPQVGMSFLQQLAYLTTPVVLLALGIAFNPRLVQRTPSIVAIGIRMFAGCLFGLLCCELFQLQGLARQVTLVMSAAPSGVNTLVFSSLEDLDNEFAASIVSYATLLGMCWLPLLIYLQG</sequence>
<keyword evidence="6 8" id="KW-1133">Transmembrane helix</keyword>
<dbReference type="Pfam" id="PF03547">
    <property type="entry name" value="Mem_trans"/>
    <property type="match status" value="2"/>
</dbReference>
<dbReference type="AlphaFoldDB" id="A0A1M6H4Q3"/>
<keyword evidence="10" id="KW-1185">Reference proteome</keyword>
<dbReference type="OrthoDB" id="5405318at2"/>
<dbReference type="InterPro" id="IPR004776">
    <property type="entry name" value="Mem_transp_PIN-like"/>
</dbReference>
<dbReference type="GO" id="GO:0005886">
    <property type="term" value="C:plasma membrane"/>
    <property type="evidence" value="ECO:0007669"/>
    <property type="project" value="UniProtKB-SubCell"/>
</dbReference>
<name>A0A1M6H4Q3_MALRU</name>